<reference evidence="4" key="1">
    <citation type="submission" date="2017-02" db="UniProtKB">
        <authorList>
            <consortium name="WormBaseParasite"/>
        </authorList>
    </citation>
    <scope>IDENTIFICATION</scope>
</reference>
<evidence type="ECO:0000313" key="4">
    <source>
        <dbReference type="WBParaSite" id="ALUE_0001834401-mRNA-1"/>
    </source>
</evidence>
<evidence type="ECO:0000256" key="1">
    <source>
        <dbReference type="SAM" id="SignalP"/>
    </source>
</evidence>
<dbReference type="PANTHER" id="PTHR46705:SF2">
    <property type="entry name" value="DOMAIN OF UNKNOWN FUNCTION DB DOMAIN-CONTAINING PROTEIN"/>
    <property type="match status" value="1"/>
</dbReference>
<protein>
    <submittedName>
        <fullName evidence="4">DB domain-containing protein</fullName>
    </submittedName>
</protein>
<dbReference type="PANTHER" id="PTHR46705">
    <property type="entry name" value="PROTEIN CBG09805"/>
    <property type="match status" value="1"/>
</dbReference>
<keyword evidence="3" id="KW-1185">Reference proteome</keyword>
<name>A0A0M3IIH2_ASCLU</name>
<dbReference type="Pfam" id="PF01682">
    <property type="entry name" value="DB"/>
    <property type="match status" value="1"/>
</dbReference>
<keyword evidence="1" id="KW-0732">Signal</keyword>
<feature type="signal peptide" evidence="1">
    <location>
        <begin position="1"/>
        <end position="18"/>
    </location>
</feature>
<dbReference type="AlphaFoldDB" id="A0A0M3IIH2"/>
<feature type="domain" description="Domain of unknown function DB" evidence="2">
    <location>
        <begin position="58"/>
        <end position="155"/>
    </location>
</feature>
<sequence length="169" mass="19426">MNSLFVIILMGFTSYVYGQTFLQNLFSRVGGFSRLGGPLPLTNAERLVGVAQPRLRKCCKHLTNVDYECERRFCNFEALNPSNVHFFVSMCGSRRTTFYDLWDCTSSKQDHTQCCINKGVSEGCLAYCDATYGLRSTPTQLLHCSTYLNPIRECFWEYMQTNTNMYGEY</sequence>
<proteinExistence type="predicted"/>
<organism evidence="3 4">
    <name type="scientific">Ascaris lumbricoides</name>
    <name type="common">Giant roundworm</name>
    <dbReference type="NCBI Taxonomy" id="6252"/>
    <lineage>
        <taxon>Eukaryota</taxon>
        <taxon>Metazoa</taxon>
        <taxon>Ecdysozoa</taxon>
        <taxon>Nematoda</taxon>
        <taxon>Chromadorea</taxon>
        <taxon>Rhabditida</taxon>
        <taxon>Spirurina</taxon>
        <taxon>Ascaridomorpha</taxon>
        <taxon>Ascaridoidea</taxon>
        <taxon>Ascarididae</taxon>
        <taxon>Ascaris</taxon>
    </lineage>
</organism>
<dbReference type="WBParaSite" id="ALUE_0001834401-mRNA-1">
    <property type="protein sequence ID" value="ALUE_0001834401-mRNA-1"/>
    <property type="gene ID" value="ALUE_0001834401"/>
</dbReference>
<dbReference type="Proteomes" id="UP000036681">
    <property type="component" value="Unplaced"/>
</dbReference>
<evidence type="ECO:0000259" key="2">
    <source>
        <dbReference type="Pfam" id="PF01682"/>
    </source>
</evidence>
<accession>A0A0M3IIH2</accession>
<evidence type="ECO:0000313" key="3">
    <source>
        <dbReference type="Proteomes" id="UP000036681"/>
    </source>
</evidence>
<dbReference type="InterPro" id="IPR002602">
    <property type="entry name" value="DB"/>
</dbReference>
<feature type="chain" id="PRO_5005656982" evidence="1">
    <location>
        <begin position="19"/>
        <end position="169"/>
    </location>
</feature>